<dbReference type="RefSeq" id="WP_175550392.1">
    <property type="nucleotide sequence ID" value="NZ_FQVE01000004.1"/>
</dbReference>
<keyword evidence="1" id="KW-0732">Signal</keyword>
<organism evidence="2 3">
    <name type="scientific">Chryseobacterium vrystaatense</name>
    <dbReference type="NCBI Taxonomy" id="307480"/>
    <lineage>
        <taxon>Bacteria</taxon>
        <taxon>Pseudomonadati</taxon>
        <taxon>Bacteroidota</taxon>
        <taxon>Flavobacteriia</taxon>
        <taxon>Flavobacteriales</taxon>
        <taxon>Weeksellaceae</taxon>
        <taxon>Chryseobacterium group</taxon>
        <taxon>Chryseobacterium</taxon>
    </lineage>
</organism>
<gene>
    <name evidence="2" type="ORF">SAMN02787073_3273</name>
</gene>
<proteinExistence type="predicted"/>
<sequence>MKGLQLLLLFCFSLAMAQKQYSLKLHFMTDSNEAAPHVQVTLFKSIEGKEGAVIVNKVTADEKGILNLKLSDDYFDKTGSLTIQAYYYNKDAYYLDHYEKISKKQFPFKKTVKFEHIIPPTLEEINSSSSIPPPPMVPK</sequence>
<dbReference type="EMBL" id="FQVE01000004">
    <property type="protein sequence ID" value="SHG00097.1"/>
    <property type="molecule type" value="Genomic_DNA"/>
</dbReference>
<accession>A0A1M5G8L8</accession>
<dbReference type="Proteomes" id="UP000184108">
    <property type="component" value="Unassembled WGS sequence"/>
</dbReference>
<feature type="chain" id="PRO_5012431845" evidence="1">
    <location>
        <begin position="18"/>
        <end position="139"/>
    </location>
</feature>
<protein>
    <submittedName>
        <fullName evidence="2">Uncharacterized protein</fullName>
    </submittedName>
</protein>
<evidence type="ECO:0000313" key="3">
    <source>
        <dbReference type="Proteomes" id="UP000184108"/>
    </source>
</evidence>
<evidence type="ECO:0000256" key="1">
    <source>
        <dbReference type="SAM" id="SignalP"/>
    </source>
</evidence>
<name>A0A1M5G8L8_9FLAO</name>
<dbReference type="AlphaFoldDB" id="A0A1M5G8L8"/>
<evidence type="ECO:0000313" key="2">
    <source>
        <dbReference type="EMBL" id="SHG00097.1"/>
    </source>
</evidence>
<reference evidence="3" key="1">
    <citation type="submission" date="2016-11" db="EMBL/GenBank/DDBJ databases">
        <authorList>
            <person name="Varghese N."/>
            <person name="Submissions S."/>
        </authorList>
    </citation>
    <scope>NUCLEOTIDE SEQUENCE [LARGE SCALE GENOMIC DNA]</scope>
    <source>
        <strain evidence="3">YR203</strain>
    </source>
</reference>
<feature type="signal peptide" evidence="1">
    <location>
        <begin position="1"/>
        <end position="17"/>
    </location>
</feature>